<evidence type="ECO:0000313" key="11">
    <source>
        <dbReference type="Proteomes" id="UP000272481"/>
    </source>
</evidence>
<feature type="transmembrane region" description="Helical" evidence="8">
    <location>
        <begin position="66"/>
        <end position="86"/>
    </location>
</feature>
<accession>A0ABX9ZDA0</accession>
<dbReference type="InterPro" id="IPR036259">
    <property type="entry name" value="MFS_trans_sf"/>
</dbReference>
<feature type="transmembrane region" description="Helical" evidence="8">
    <location>
        <begin position="236"/>
        <end position="259"/>
    </location>
</feature>
<dbReference type="Gene3D" id="1.20.1250.20">
    <property type="entry name" value="MFS general substrate transporter like domains"/>
    <property type="match status" value="2"/>
</dbReference>
<sequence>MLKSRWLSLNFFAFFFTWGIFLPYWTGWLVSAKGLTVFQAGTVMGTGMFIRAFSTLFLFPAAARRFPIAGVMKAGVVLSFLIALLYMPAGSYTAILIVTAAFNIVYPNLLPAMETSASVLIQKDRINYSRSRAYGSAGYMVAVLIVGAVTALFGNEAILWAMFAGLLLMLGTQYTAVPASLGRGEPGKPPEKRSGAFRELVRNRGFLTVLAVSVLLQGAHASYYNYGFVYLEDLGVASFTIGLVLNVAILFEILFFGTADRLFGNTPASRMFLLAAAGSTLRWVLIFLMPTVWMFTLTQALHAASFGIAHVAFIRYISEKLPTRLIAPAQALYAAFAMSLSTAFLTLLGGALYEIQPGLSFLSMVICTVPAALIVFSTKKRFSY</sequence>
<comment type="subcellular location">
    <subcellularLocation>
        <location evidence="1">Cell inner membrane</location>
        <topology evidence="1">Multi-pass membrane protein</topology>
    </subcellularLocation>
</comment>
<dbReference type="PIRSF" id="PIRSF004925">
    <property type="entry name" value="HcaT"/>
    <property type="match status" value="1"/>
</dbReference>
<dbReference type="SUPFAM" id="SSF103473">
    <property type="entry name" value="MFS general substrate transporter"/>
    <property type="match status" value="1"/>
</dbReference>
<feature type="transmembrane region" description="Helical" evidence="8">
    <location>
        <begin position="299"/>
        <end position="318"/>
    </location>
</feature>
<dbReference type="EMBL" id="RWGW01000009">
    <property type="protein sequence ID" value="RSK33346.1"/>
    <property type="molecule type" value="Genomic_DNA"/>
</dbReference>
<dbReference type="Proteomes" id="UP000272481">
    <property type="component" value="Unassembled WGS sequence"/>
</dbReference>
<feature type="transmembrane region" description="Helical" evidence="8">
    <location>
        <begin position="37"/>
        <end position="59"/>
    </location>
</feature>
<comment type="caution">
    <text evidence="10">The sequence shown here is derived from an EMBL/GenBank/DDBJ whole genome shotgun (WGS) entry which is preliminary data.</text>
</comment>
<evidence type="ECO:0000313" key="10">
    <source>
        <dbReference type="EMBL" id="RSK33346.1"/>
    </source>
</evidence>
<keyword evidence="2" id="KW-0813">Transport</keyword>
<keyword evidence="11" id="KW-1185">Reference proteome</keyword>
<feature type="transmembrane region" description="Helical" evidence="8">
    <location>
        <begin position="133"/>
        <end position="153"/>
    </location>
</feature>
<keyword evidence="5 8" id="KW-0812">Transmembrane</keyword>
<protein>
    <submittedName>
        <fullName evidence="10">MFS transporter</fullName>
    </submittedName>
</protein>
<feature type="transmembrane region" description="Helical" evidence="8">
    <location>
        <begin position="271"/>
        <end position="293"/>
    </location>
</feature>
<evidence type="ECO:0000256" key="1">
    <source>
        <dbReference type="ARBA" id="ARBA00004429"/>
    </source>
</evidence>
<reference evidence="10 11" key="1">
    <citation type="submission" date="2018-12" db="EMBL/GenBank/DDBJ databases">
        <title>Comparitive functional genomics of dry heat resistant strains isolated from the viking spacecraft.</title>
        <authorList>
            <person name="Seuylemezian A."/>
            <person name="Vaishampayan P."/>
        </authorList>
    </citation>
    <scope>NUCLEOTIDE SEQUENCE [LARGE SCALE GENOMIC DNA]</scope>
    <source>
        <strain evidence="10 11">M6-11</strain>
    </source>
</reference>
<keyword evidence="6 8" id="KW-1133">Transmembrane helix</keyword>
<feature type="domain" description="Major facilitator superfamily associated" evidence="9">
    <location>
        <begin position="6"/>
        <end position="356"/>
    </location>
</feature>
<feature type="transmembrane region" description="Helical" evidence="8">
    <location>
        <begin position="205"/>
        <end position="224"/>
    </location>
</feature>
<proteinExistence type="predicted"/>
<keyword evidence="4" id="KW-0997">Cell inner membrane</keyword>
<evidence type="ECO:0000256" key="7">
    <source>
        <dbReference type="ARBA" id="ARBA00023136"/>
    </source>
</evidence>
<evidence type="ECO:0000256" key="2">
    <source>
        <dbReference type="ARBA" id="ARBA00022448"/>
    </source>
</evidence>
<evidence type="ECO:0000256" key="6">
    <source>
        <dbReference type="ARBA" id="ARBA00022989"/>
    </source>
</evidence>
<evidence type="ECO:0000256" key="4">
    <source>
        <dbReference type="ARBA" id="ARBA00022519"/>
    </source>
</evidence>
<feature type="transmembrane region" description="Helical" evidence="8">
    <location>
        <begin position="7"/>
        <end position="25"/>
    </location>
</feature>
<feature type="transmembrane region" description="Helical" evidence="8">
    <location>
        <begin position="330"/>
        <end position="353"/>
    </location>
</feature>
<feature type="transmembrane region" description="Helical" evidence="8">
    <location>
        <begin position="92"/>
        <end position="112"/>
    </location>
</feature>
<keyword evidence="7 8" id="KW-0472">Membrane</keyword>
<dbReference type="Pfam" id="PF12832">
    <property type="entry name" value="MFS_1_like"/>
    <property type="match status" value="1"/>
</dbReference>
<gene>
    <name evidence="10" type="ORF">EJA12_06655</name>
</gene>
<organism evidence="10 11">
    <name type="scientific">Bhargavaea beijingensis</name>
    <dbReference type="NCBI Taxonomy" id="426756"/>
    <lineage>
        <taxon>Bacteria</taxon>
        <taxon>Bacillati</taxon>
        <taxon>Bacillota</taxon>
        <taxon>Bacilli</taxon>
        <taxon>Bacillales</taxon>
        <taxon>Caryophanaceae</taxon>
        <taxon>Bhargavaea</taxon>
    </lineage>
</organism>
<feature type="transmembrane region" description="Helical" evidence="8">
    <location>
        <begin position="359"/>
        <end position="378"/>
    </location>
</feature>
<evidence type="ECO:0000256" key="5">
    <source>
        <dbReference type="ARBA" id="ARBA00022692"/>
    </source>
</evidence>
<keyword evidence="3" id="KW-1003">Cell membrane</keyword>
<dbReference type="InterPro" id="IPR026032">
    <property type="entry name" value="HcaT-like"/>
</dbReference>
<evidence type="ECO:0000259" key="9">
    <source>
        <dbReference type="Pfam" id="PF12832"/>
    </source>
</evidence>
<dbReference type="InterPro" id="IPR024989">
    <property type="entry name" value="MFS_assoc_dom"/>
</dbReference>
<name>A0ABX9ZDA0_9BACL</name>
<evidence type="ECO:0000256" key="3">
    <source>
        <dbReference type="ARBA" id="ARBA00022475"/>
    </source>
</evidence>
<dbReference type="PANTHER" id="PTHR23522:SF10">
    <property type="entry name" value="3-PHENYLPROPIONIC ACID TRANSPORTER-RELATED"/>
    <property type="match status" value="1"/>
</dbReference>
<feature type="transmembrane region" description="Helical" evidence="8">
    <location>
        <begin position="159"/>
        <end position="184"/>
    </location>
</feature>
<dbReference type="PANTHER" id="PTHR23522">
    <property type="entry name" value="BLL5896 PROTEIN"/>
    <property type="match status" value="1"/>
</dbReference>
<evidence type="ECO:0000256" key="8">
    <source>
        <dbReference type="SAM" id="Phobius"/>
    </source>
</evidence>